<feature type="site" description="Participates in a stacking interaction with the thymidine ring of dTDP-4-oxo-6-deoxyglucose" evidence="1">
    <location>
        <position position="148"/>
    </location>
</feature>
<comment type="caution">
    <text evidence="2">The sequence shown here is derived from an EMBL/GenBank/DDBJ whole genome shotgun (WGS) entry which is preliminary data.</text>
</comment>
<dbReference type="SUPFAM" id="SSF51182">
    <property type="entry name" value="RmlC-like cupins"/>
    <property type="match status" value="1"/>
</dbReference>
<evidence type="ECO:0000313" key="2">
    <source>
        <dbReference type="EMBL" id="PIU68713.1"/>
    </source>
</evidence>
<evidence type="ECO:0000256" key="1">
    <source>
        <dbReference type="PIRSR" id="PIRSR600888-3"/>
    </source>
</evidence>
<dbReference type="EMBL" id="PEWD01000061">
    <property type="protein sequence ID" value="PIU68713.1"/>
    <property type="molecule type" value="Genomic_DNA"/>
</dbReference>
<reference evidence="3" key="1">
    <citation type="submission" date="2017-09" db="EMBL/GenBank/DDBJ databases">
        <title>Depth-based differentiation of microbial function through sediment-hosted aquifers and enrichment of novel symbionts in the deep terrestrial subsurface.</title>
        <authorList>
            <person name="Probst A.J."/>
            <person name="Ladd B."/>
            <person name="Jarett J.K."/>
            <person name="Geller-Mcgrath D.E."/>
            <person name="Sieber C.M.K."/>
            <person name="Emerson J.B."/>
            <person name="Anantharaman K."/>
            <person name="Thomas B.C."/>
            <person name="Malmstrom R."/>
            <person name="Stieglmeier M."/>
            <person name="Klingl A."/>
            <person name="Woyke T."/>
            <person name="Ryan C.M."/>
            <person name="Banfield J.F."/>
        </authorList>
    </citation>
    <scope>NUCLEOTIDE SEQUENCE [LARGE SCALE GENOMIC DNA]</scope>
</reference>
<dbReference type="InterPro" id="IPR000888">
    <property type="entry name" value="RmlC-like"/>
</dbReference>
<proteinExistence type="predicted"/>
<accession>A0A2M7AMV8</accession>
<dbReference type="GO" id="GO:0008830">
    <property type="term" value="F:dTDP-4-dehydrorhamnose 3,5-epimerase activity"/>
    <property type="evidence" value="ECO:0007669"/>
    <property type="project" value="InterPro"/>
</dbReference>
<dbReference type="InterPro" id="IPR014710">
    <property type="entry name" value="RmlC-like_jellyroll"/>
</dbReference>
<protein>
    <submittedName>
        <fullName evidence="2">dTDP-4-dehydrorhamnose 3,5-epimerase</fullName>
    </submittedName>
</protein>
<dbReference type="GO" id="GO:0005829">
    <property type="term" value="C:cytosol"/>
    <property type="evidence" value="ECO:0007669"/>
    <property type="project" value="TreeGrafter"/>
</dbReference>
<dbReference type="InterPro" id="IPR011051">
    <property type="entry name" value="RmlC_Cupin_sf"/>
</dbReference>
<dbReference type="PANTHER" id="PTHR21047:SF2">
    <property type="entry name" value="THYMIDINE DIPHOSPHO-4-KETO-RHAMNOSE 3,5-EPIMERASE"/>
    <property type="match status" value="1"/>
</dbReference>
<dbReference type="Gene3D" id="2.60.120.10">
    <property type="entry name" value="Jelly Rolls"/>
    <property type="match status" value="1"/>
</dbReference>
<gene>
    <name evidence="2" type="ORF">COS81_02915</name>
</gene>
<evidence type="ECO:0000313" key="3">
    <source>
        <dbReference type="Proteomes" id="UP000229916"/>
    </source>
</evidence>
<dbReference type="Pfam" id="PF00908">
    <property type="entry name" value="dTDP_sugar_isom"/>
    <property type="match status" value="1"/>
</dbReference>
<dbReference type="Proteomes" id="UP000229916">
    <property type="component" value="Unassembled WGS sequence"/>
</dbReference>
<dbReference type="PANTHER" id="PTHR21047">
    <property type="entry name" value="DTDP-6-DEOXY-D-GLUCOSE-3,5 EPIMERASE"/>
    <property type="match status" value="1"/>
</dbReference>
<dbReference type="GO" id="GO:0000271">
    <property type="term" value="P:polysaccharide biosynthetic process"/>
    <property type="evidence" value="ECO:0007669"/>
    <property type="project" value="TreeGrafter"/>
</dbReference>
<sequence>MEFLNLQNQKNLIKDVILFPLKVNRDPRGILVETLKTTWDGIYGKGLEFAQMYYSITEPGVARDTDCWHYHPTKQVDRFGVIRGELVVAIFDWRKDSTTFGRLNLFKMGESNGDEGQYLLLIPQNTLHGFVVASQKPAILFNYPNQLYDPQEEGRIRYTEYPVKFDDGRGFSWEVIKEEFKREV</sequence>
<dbReference type="AlphaFoldDB" id="A0A2M7AMV8"/>
<name>A0A2M7AMV8_UNCKA</name>
<organism evidence="2 3">
    <name type="scientific">candidate division WWE3 bacterium CG06_land_8_20_14_3_00_42_16</name>
    <dbReference type="NCBI Taxonomy" id="1975083"/>
    <lineage>
        <taxon>Bacteria</taxon>
        <taxon>Katanobacteria</taxon>
    </lineage>
</organism>